<dbReference type="GO" id="GO:0008270">
    <property type="term" value="F:zinc ion binding"/>
    <property type="evidence" value="ECO:0007669"/>
    <property type="project" value="UniProtKB-KW"/>
</dbReference>
<feature type="compositionally biased region" description="Basic and acidic residues" evidence="6">
    <location>
        <begin position="983"/>
        <end position="1012"/>
    </location>
</feature>
<protein>
    <submittedName>
        <fullName evidence="8">(northern house mosquito) hypothetical protein</fullName>
    </submittedName>
</protein>
<feature type="compositionally biased region" description="Low complexity" evidence="6">
    <location>
        <begin position="609"/>
        <end position="619"/>
    </location>
</feature>
<feature type="region of interest" description="Disordered" evidence="6">
    <location>
        <begin position="657"/>
        <end position="794"/>
    </location>
</feature>
<dbReference type="PROSITE" id="PS00028">
    <property type="entry name" value="ZINC_FINGER_C2H2_1"/>
    <property type="match status" value="4"/>
</dbReference>
<feature type="compositionally biased region" description="Basic and acidic residues" evidence="6">
    <location>
        <begin position="732"/>
        <end position="741"/>
    </location>
</feature>
<evidence type="ECO:0000256" key="3">
    <source>
        <dbReference type="ARBA" id="ARBA00022771"/>
    </source>
</evidence>
<dbReference type="Gene3D" id="3.30.160.60">
    <property type="entry name" value="Classic Zinc Finger"/>
    <property type="match status" value="2"/>
</dbReference>
<feature type="region of interest" description="Disordered" evidence="6">
    <location>
        <begin position="1190"/>
        <end position="1248"/>
    </location>
</feature>
<dbReference type="GO" id="GO:0045944">
    <property type="term" value="P:positive regulation of transcription by RNA polymerase II"/>
    <property type="evidence" value="ECO:0007669"/>
    <property type="project" value="TreeGrafter"/>
</dbReference>
<evidence type="ECO:0000256" key="1">
    <source>
        <dbReference type="ARBA" id="ARBA00022723"/>
    </source>
</evidence>
<evidence type="ECO:0000313" key="8">
    <source>
        <dbReference type="EMBL" id="CAG6496618.1"/>
    </source>
</evidence>
<feature type="region of interest" description="Disordered" evidence="6">
    <location>
        <begin position="81"/>
        <end position="161"/>
    </location>
</feature>
<reference evidence="8" key="1">
    <citation type="submission" date="2021-05" db="EMBL/GenBank/DDBJ databases">
        <authorList>
            <person name="Alioto T."/>
            <person name="Alioto T."/>
            <person name="Gomez Garrido J."/>
        </authorList>
    </citation>
    <scope>NUCLEOTIDE SEQUENCE</scope>
</reference>
<evidence type="ECO:0000259" key="7">
    <source>
        <dbReference type="PROSITE" id="PS50157"/>
    </source>
</evidence>
<organism evidence="8">
    <name type="scientific">Culex pipiens</name>
    <name type="common">House mosquito</name>
    <dbReference type="NCBI Taxonomy" id="7175"/>
    <lineage>
        <taxon>Eukaryota</taxon>
        <taxon>Metazoa</taxon>
        <taxon>Ecdysozoa</taxon>
        <taxon>Arthropoda</taxon>
        <taxon>Hexapoda</taxon>
        <taxon>Insecta</taxon>
        <taxon>Pterygota</taxon>
        <taxon>Neoptera</taxon>
        <taxon>Endopterygota</taxon>
        <taxon>Diptera</taxon>
        <taxon>Nematocera</taxon>
        <taxon>Culicoidea</taxon>
        <taxon>Culicidae</taxon>
        <taxon>Culicinae</taxon>
        <taxon>Culicini</taxon>
        <taxon>Culex</taxon>
        <taxon>Culex</taxon>
    </lineage>
</organism>
<feature type="compositionally biased region" description="Basic and acidic residues" evidence="6">
    <location>
        <begin position="691"/>
        <end position="700"/>
    </location>
</feature>
<dbReference type="GO" id="GO:0005634">
    <property type="term" value="C:nucleus"/>
    <property type="evidence" value="ECO:0007669"/>
    <property type="project" value="TreeGrafter"/>
</dbReference>
<feature type="compositionally biased region" description="Basic residues" evidence="6">
    <location>
        <begin position="742"/>
        <end position="751"/>
    </location>
</feature>
<feature type="region of interest" description="Disordered" evidence="6">
    <location>
        <begin position="1045"/>
        <end position="1100"/>
    </location>
</feature>
<keyword evidence="4" id="KW-0862">Zinc</keyword>
<feature type="region of interest" description="Disordered" evidence="6">
    <location>
        <begin position="1511"/>
        <end position="1537"/>
    </location>
</feature>
<feature type="compositionally biased region" description="Acidic residues" evidence="6">
    <location>
        <begin position="1519"/>
        <end position="1528"/>
    </location>
</feature>
<feature type="compositionally biased region" description="Polar residues" evidence="6">
    <location>
        <begin position="941"/>
        <end position="950"/>
    </location>
</feature>
<evidence type="ECO:0000256" key="2">
    <source>
        <dbReference type="ARBA" id="ARBA00022737"/>
    </source>
</evidence>
<evidence type="ECO:0000256" key="4">
    <source>
        <dbReference type="ARBA" id="ARBA00022833"/>
    </source>
</evidence>
<feature type="compositionally biased region" description="Basic residues" evidence="6">
    <location>
        <begin position="891"/>
        <end position="900"/>
    </location>
</feature>
<dbReference type="PANTHER" id="PTHR24403:SF67">
    <property type="entry name" value="FI01116P-RELATED"/>
    <property type="match status" value="1"/>
</dbReference>
<feature type="compositionally biased region" description="Polar residues" evidence="6">
    <location>
        <begin position="1233"/>
        <end position="1242"/>
    </location>
</feature>
<dbReference type="PROSITE" id="PS50157">
    <property type="entry name" value="ZINC_FINGER_C2H2_2"/>
    <property type="match status" value="1"/>
</dbReference>
<evidence type="ECO:0000256" key="5">
    <source>
        <dbReference type="PROSITE-ProRule" id="PRU00042"/>
    </source>
</evidence>
<feature type="compositionally biased region" description="Basic and acidic residues" evidence="6">
    <location>
        <begin position="81"/>
        <end position="90"/>
    </location>
</feature>
<keyword evidence="2" id="KW-0677">Repeat</keyword>
<keyword evidence="1" id="KW-0479">Metal-binding</keyword>
<feature type="compositionally biased region" description="Acidic residues" evidence="6">
    <location>
        <begin position="903"/>
        <end position="912"/>
    </location>
</feature>
<name>A0A8D8G792_CULPI</name>
<sequence>MAEEDKASRNDEVWKRVKTYIPFLQELISFYKNDNQQNRQQQLQKLTTMYDLLTNKRLNYGSLCKCEGVLIKLYETNPLKKKDATDEAPKDSASTESESPEEPAAETSSADIPTPASPVPDTPAEPDPEPEPTEAVADSRDHIVSSNDRTKSPDRVTEKPPLTLDEIQRLIIEKPNTKVRAAINDTLKSLKRIPPVPFDHNHGNPNIPFPPASHMMPPSPVDVSPTSSYWQTENDSYEHFPHPATNSFRPTVSRNSNIIELTPGPSELSPLYRRRENLPTDDVRMTNDRMDISPLYTPPQTVPPPVPVHPPMIKDPRLRKAAAISTGMPLPDQAPPDPVNRFHLPPNTHDPRVARPLPPAPPPPNELPKCIAPNPNLPLEFPKRRLSICANQVIVEEIPPEPVLQPVTGFPARRMSVGVERLPPPPPPPPSQYDQPFHGPPFVPPPVQPSLPIFPVSAQPHPMMIPPLPMDGPSVVDRDPRRKHQHGGDFRGPPSHPQQHVTGRLDHLVPGPNRTPSTYAEYRRQKEMREKHISDKGKEIRKPDVDKSKPVEDPSLSIGMVPNNNRVAAKAYAKPGKPSNHKERHFAPQAKDHVKHDAKSSFKPYKHNSPASGSSSSSSHKPDKKQHPLEKKDKSVAGSKGRDLFGEQLSSFDKMYRSGDFSKKSSSPATGIGGFKIPKIKRVEPPAPPKIVEEKEEKTAGKSRPNANKEKSKSPEPPKGSIEDDDLWDADELPKQAAPKEGKKKGPKKQPKPAAASLCTDDDMWDNDPVPSIEPAEPSPPAEESNVDSDKPEFQIPTIVPSATKEKPVFQMPAIPAARRIMTRRNSVAISQMHGDEVRKPVVALPTSVPARITRRRASIAVSQDDIERNSANTPPPAAPTADADDEVVVRKLRKNRKRIVVIDDDDDDEDEKPVTTDEGETTVSSAEIATKPTEEAASENVVSSTTSEPQGKKPKKKPGRKPRVALADEDHTTSDDTTAEQTDLKDENTKIPDEESTKCTDEDKKENKDGIESLLSNSTPDNKAQLLAMLSTMLDEKKLKKIQEIIESPSDKTIQNEQDQKPDDGEAEGSRERTTSASISSTNEACEKEKNAAAVKKKRKATELDKLNENIAECYDRDEILKATGRRSCTRRSIPVTEDVVKPPATKRSVVDLTQPKEKAEPKLRNLKVVVQKLDMTMINGRARKFTEESVDDDHVSIASSSASVSPKSKKKRRNVWATGVVSKKKKKTEAKPQQTASSPMKTYAPKPVTKNTLRELHCKSDKSKDCALCSYTGQISSMVQHYVRYHPLHEVYLSRIPNPTANKIKKDPMKVTGNICEQNITFECIFCKEVLTKTRYNWKLHLASHTGEYRYKCTNCTIKSLTPCTYSHDSECSGSSMEVVNELVFEENHIHAYLCRLCNFVQLSPDNMKTHLKEEHDRQRCTGMLQFSALNFEPDMSAEASKSNETLDSDISMPELTPQITTNKQSDMSAFIPSVSEEIDSLQVLTDRSFVSPPKPSIVDRLRKNLDEMMRSKTTPNDDDEWEDIESPTKEDSAKAKALQAASTKARRSLAESDNVPMPSPLEVKEEQVDVFERKEVVSNIGFCKVADKTWYLCVIGDCKYANTNRTEMYAHVNQHGNIVWDGFCRLCTAQVIDEDSCELSKEVKHMAVVHIKDRSAIDDLNVAPPALCPVPVPMEERPVLKLRRFSGDKLSLAEEAAAEEKPINLKPWLEMATVKERAHCLNMLEPKSLYCFYKCMAVSCCFTTPVDSMMDKHLDNHELVGDMHGPASRKSWLECSYCDITVESKADLMRHLKMMHGKSAHQCAYCFYRSREAYNVILHQKLVHGQEKNQILVIEADKHPLTAVDQELLNRRRMDNITPLICTVCKSEFCVLDAFMTHLKDVHPDTVNVACQCCQESIQKQKMPRHLLTHRIGIYECIYCKFGTDTMEAIQVHVCNQHPMEPFYCCVRYNKTPGKIMEATLKSLYEKALEESVFVPCSYTKEELSYKSVDTKSNHDICYTGVAKPTVIPLQLPPIRVGDSNILLSAQIPSALSSSSSVGVSQQPKQTFVVNRTEVIKVPMIASVSGGGIMLPCTTSVPIISAVQGNYQEHAPAPSQSMPIITQVRGGAAAAATSSVPIISRVEGGCTAMAVVRPASSLVGTKIVISPNKMSGLPIITNVCSIGASLQQLPQEDEALMLEAERIAIEMIKDTGLPKAHLYKCIFKGCNAQSADSIGLRKHLTYGHLPSASYTCSHCKKQNQFPNLVTFVQHLKSHETQRVFCFICDYKGSYPPDVIKHVKEVHKFNKPTILFLNPKKNDPNNDIILFAPGQPTEAEKRAYYRKLIDLYNHKMQTALLQQKTHFAPDECETLPKQAIFSQMVSCSTCQYSTKVRINMYRHLKGHLNDMPVSNVDPKNPVPCWGQGEKHFDRMRNPAASSQEDDDLIQSLCFVQETKRYICGAPNCRYLTINEVMLQTHLNALHGDVKEYKCPHCPAVHVFAGQLNATKVLEHLRLHDKELYRCSTCQLFLNNQKDINRHVSDKHPPSANAVVLVIRDGSTAGSAASSADSDVVFKWKCDVCMFKSVTLGEMRSHLQDTHNINAKYRCARCLFSSSLKSAFTRHYEQQHPGVEILIISLYKAIEGDDSRADTTPLWRREVNKTKSIRGIQVEVEEDQEDEDDDEETPANVVIVGTPSTSGKRRSAELAEGAGSLAKRPKQDATPVIKAFKCGFRGCTYVDDFGAGIVSHFKAAHPNEKPSVLRNSLANPEQSRFDYFLKYACHYCIKKADTIQELIQHWKQMHQLAGTRSKDKPFLFRTSKIILCFYCRKGAVMPEMKSHFTAFHSGLQPIYMDFRNPKRCAECDFVMGANRQEMVNHFAQNHKVENEYSKGWIDFLTDDVVNKILRLNSSNYGCEKCPFITDNNADFAAHYTTNHPGQAVIFNEYTVPHTITYHCSYNNCKSEIADEKSLAHHILYHVPIFKCLGGEGQCNVQFRTFTMLMQHHQTTHKNEGLRYALKTPEEYKEVLRMITIQFWNGFMMTLEDARQAGNRYASSNGLFKLVNQLCHDSVLAESQALTG</sequence>
<evidence type="ECO:0000256" key="6">
    <source>
        <dbReference type="SAM" id="MobiDB-lite"/>
    </source>
</evidence>
<feature type="compositionally biased region" description="Basic and acidic residues" evidence="6">
    <location>
        <begin position="137"/>
        <end position="158"/>
    </location>
</feature>
<feature type="compositionally biased region" description="Basic and acidic residues" evidence="6">
    <location>
        <begin position="625"/>
        <end position="645"/>
    </location>
</feature>
<feature type="region of interest" description="Disordered" evidence="6">
    <location>
        <begin position="860"/>
        <end position="1023"/>
    </location>
</feature>
<feature type="compositionally biased region" description="Basic and acidic residues" evidence="6">
    <location>
        <begin position="1059"/>
        <end position="1075"/>
    </location>
</feature>
<dbReference type="InterPro" id="IPR013087">
    <property type="entry name" value="Znf_C2H2_type"/>
</dbReference>
<feature type="region of interest" description="Disordered" evidence="6">
    <location>
        <begin position="466"/>
        <end position="645"/>
    </location>
</feature>
<feature type="compositionally biased region" description="Basic and acidic residues" evidence="6">
    <location>
        <begin position="707"/>
        <end position="716"/>
    </location>
</feature>
<feature type="compositionally biased region" description="Basic residues" evidence="6">
    <location>
        <begin position="953"/>
        <end position="964"/>
    </location>
</feature>
<feature type="compositionally biased region" description="Basic and acidic residues" evidence="6">
    <location>
        <begin position="521"/>
        <end position="552"/>
    </location>
</feature>
<dbReference type="PANTHER" id="PTHR24403">
    <property type="entry name" value="ZINC FINGER PROTEIN"/>
    <property type="match status" value="1"/>
</dbReference>
<feature type="compositionally biased region" description="Basic and acidic residues" evidence="6">
    <location>
        <begin position="590"/>
        <end position="600"/>
    </location>
</feature>
<keyword evidence="3 5" id="KW-0863">Zinc-finger</keyword>
<dbReference type="SMART" id="SM00355">
    <property type="entry name" value="ZnF_C2H2"/>
    <property type="match status" value="26"/>
</dbReference>
<accession>A0A8D8G792</accession>
<dbReference type="EMBL" id="HBUE01131501">
    <property type="protein sequence ID" value="CAG6496618.1"/>
    <property type="molecule type" value="Transcribed_RNA"/>
</dbReference>
<dbReference type="InterPro" id="IPR050688">
    <property type="entry name" value="Zinc_finger/UBP_domain"/>
</dbReference>
<proteinExistence type="predicted"/>
<feature type="compositionally biased region" description="Low complexity" evidence="6">
    <location>
        <begin position="1198"/>
        <end position="1208"/>
    </location>
</feature>
<feature type="domain" description="C2H2-type" evidence="7">
    <location>
        <begin position="2962"/>
        <end position="2994"/>
    </location>
</feature>